<dbReference type="EMBL" id="JACRSQ010000005">
    <property type="protein sequence ID" value="MBC8542973.1"/>
    <property type="molecule type" value="Genomic_DNA"/>
</dbReference>
<feature type="transmembrane region" description="Helical" evidence="2">
    <location>
        <begin position="64"/>
        <end position="90"/>
    </location>
</feature>
<proteinExistence type="predicted"/>
<dbReference type="Proteomes" id="UP000657006">
    <property type="component" value="Unassembled WGS sequence"/>
</dbReference>
<name>A0A926I100_9FIRM</name>
<evidence type="ECO:0000313" key="3">
    <source>
        <dbReference type="EMBL" id="MBC8542973.1"/>
    </source>
</evidence>
<feature type="region of interest" description="Disordered" evidence="1">
    <location>
        <begin position="1"/>
        <end position="20"/>
    </location>
</feature>
<evidence type="ECO:0000256" key="1">
    <source>
        <dbReference type="SAM" id="MobiDB-lite"/>
    </source>
</evidence>
<evidence type="ECO:0000313" key="4">
    <source>
        <dbReference type="Proteomes" id="UP000657006"/>
    </source>
</evidence>
<accession>A0A926I100</accession>
<dbReference type="AlphaFoldDB" id="A0A926I100"/>
<comment type="caution">
    <text evidence="3">The sequence shown here is derived from an EMBL/GenBank/DDBJ whole genome shotgun (WGS) entry which is preliminary data.</text>
</comment>
<protein>
    <submittedName>
        <fullName evidence="3">C_GCAxxG_C_C family protein</fullName>
    </submittedName>
</protein>
<keyword evidence="2" id="KW-1133">Transmembrane helix</keyword>
<dbReference type="Pfam" id="PF09719">
    <property type="entry name" value="C_GCAxxG_C_C"/>
    <property type="match status" value="1"/>
</dbReference>
<feature type="compositionally biased region" description="Polar residues" evidence="1">
    <location>
        <begin position="1"/>
        <end position="18"/>
    </location>
</feature>
<organism evidence="3 4">
    <name type="scientific">Bianquea renquensis</name>
    <dbReference type="NCBI Taxonomy" id="2763661"/>
    <lineage>
        <taxon>Bacteria</taxon>
        <taxon>Bacillati</taxon>
        <taxon>Bacillota</taxon>
        <taxon>Clostridia</taxon>
        <taxon>Eubacteriales</taxon>
        <taxon>Bianqueaceae</taxon>
        <taxon>Bianquea</taxon>
    </lineage>
</organism>
<keyword evidence="2" id="KW-0812">Transmembrane</keyword>
<dbReference type="InterPro" id="IPR010181">
    <property type="entry name" value="CGCAxxGCC_motif"/>
</dbReference>
<gene>
    <name evidence="3" type="ORF">H8730_05395</name>
</gene>
<evidence type="ECO:0000256" key="2">
    <source>
        <dbReference type="SAM" id="Phobius"/>
    </source>
</evidence>
<keyword evidence="4" id="KW-1185">Reference proteome</keyword>
<sequence length="150" mass="16852">MILKIQNNRDPSRQNSCTPLRFSPSPKRCVRSSGYDEDNCAQQLVRIASGQYGLCWPDEVYRSLAVYTGGMGIGQICGGLLGAAAVFGLLCDEKTARRLSLLLFQQCQAEFGSLSCPRLRAQFSSCDDLILDIFHKMDRLLRHEGLFYHR</sequence>
<keyword evidence="2" id="KW-0472">Membrane</keyword>
<reference evidence="3" key="1">
    <citation type="submission" date="2020-08" db="EMBL/GenBank/DDBJ databases">
        <title>Genome public.</title>
        <authorList>
            <person name="Liu C."/>
            <person name="Sun Q."/>
        </authorList>
    </citation>
    <scope>NUCLEOTIDE SEQUENCE</scope>
    <source>
        <strain evidence="3">NSJ-32</strain>
    </source>
</reference>
<dbReference type="RefSeq" id="WP_249289547.1">
    <property type="nucleotide sequence ID" value="NZ_JACRSQ010000005.1"/>
</dbReference>